<protein>
    <submittedName>
        <fullName evidence="3">Glycosyltransferase</fullName>
    </submittedName>
</protein>
<evidence type="ECO:0000259" key="2">
    <source>
        <dbReference type="Pfam" id="PF13439"/>
    </source>
</evidence>
<sequence>MTERLRIAVLSRNFSVTGGGAERYSISVVEQLAQQHEVHVFAQTISHDFPGVTYHQVPKPLERPRWINQLYFAWKTWRATRTGFDIVHSHENTWHGNVHTVHVLPVKHTLFAGKQGFVLALRWLKVLTSPRLLAYLWLEERRFAFAYKKKVVCASITLQEVVERAFPKSRPMLEVITPGVDSVPGPATPDAKAQARRALGVSTDVPMLLFVGNDFVKKGLKTLLEAMAHIEGKVELLVVGRSEKTKEYEQQAANLGLRSRIHFLGSQKDMSLAYRAADMLVHPTLEDSYGMVVLEGMAHGLPAVVSDAPYSGIAPDLTDGVNAFLLSVPDNAAHLAAKVASLLQDKDTCRALVGHATEFARGRQWAQAALQYDGLFAAVARKYKQRWLVLSHAFNMDGRAASQTITDKLPHLEAAGIELVVLSGVSGSIDRHYEHYQLWPAGPAGIRFEMRHVLRRRIAAPRAYRCVMVLLSLPLLPFMLVEKLLRPVESSWSWWLSAYVKGRQLAQQRTFDLIYSTGGAFAAHIAGNALKRSLGVRWLAEVHDPLVMPGSEPSTAQEKMQAEVERVICTYADVAIWFTDQALASAKRRHPQLGDRGKMMLPGIDAPFKEMPPYVPGPKMVIGHFGSLSATRNLTPIISALEALIAERPELKEKIELQLTGGPLDAVSEAAISQSSVRTMVRHLGRVEADPVTGLSGRERILRRMRSADVLLLLHGTEPICAEYIPSKLYEYLWMQRPILATVHMNTQMVNLLHLHGHTAIESLNDSGQDQLIAVIESLIARWKNNNLLDNGNEITLTTRASVSHLLMAVAPVDSPCDELATE</sequence>
<accession>A0ABZ0AW25</accession>
<dbReference type="Gene3D" id="3.40.50.2000">
    <property type="entry name" value="Glycogen Phosphorylase B"/>
    <property type="match status" value="4"/>
</dbReference>
<proteinExistence type="predicted"/>
<evidence type="ECO:0000313" key="4">
    <source>
        <dbReference type="Proteomes" id="UP001302257"/>
    </source>
</evidence>
<evidence type="ECO:0000313" key="3">
    <source>
        <dbReference type="EMBL" id="WNO03730.1"/>
    </source>
</evidence>
<keyword evidence="4" id="KW-1185">Reference proteome</keyword>
<name>A0ABZ0AW25_9BURK</name>
<dbReference type="Proteomes" id="UP001302257">
    <property type="component" value="Chromosome"/>
</dbReference>
<dbReference type="Pfam" id="PF00534">
    <property type="entry name" value="Glycos_transf_1"/>
    <property type="match status" value="1"/>
</dbReference>
<gene>
    <name evidence="3" type="ORF">RAN89_12480</name>
</gene>
<dbReference type="CDD" id="cd03801">
    <property type="entry name" value="GT4_PimA-like"/>
    <property type="match status" value="1"/>
</dbReference>
<dbReference type="RefSeq" id="WP_313866614.1">
    <property type="nucleotide sequence ID" value="NZ_CP132507.1"/>
</dbReference>
<dbReference type="EMBL" id="CP132507">
    <property type="protein sequence ID" value="WNO03730.1"/>
    <property type="molecule type" value="Genomic_DNA"/>
</dbReference>
<dbReference type="Pfam" id="PF13439">
    <property type="entry name" value="Glyco_transf_4"/>
    <property type="match status" value="1"/>
</dbReference>
<organism evidence="3 4">
    <name type="scientific">Rhodoferax mekongensis</name>
    <dbReference type="NCBI Taxonomy" id="3068341"/>
    <lineage>
        <taxon>Bacteria</taxon>
        <taxon>Pseudomonadati</taxon>
        <taxon>Pseudomonadota</taxon>
        <taxon>Betaproteobacteria</taxon>
        <taxon>Burkholderiales</taxon>
        <taxon>Comamonadaceae</taxon>
        <taxon>Rhodoferax</taxon>
    </lineage>
</organism>
<dbReference type="PANTHER" id="PTHR12526">
    <property type="entry name" value="GLYCOSYLTRANSFERASE"/>
    <property type="match status" value="1"/>
</dbReference>
<reference evidence="3 4" key="1">
    <citation type="submission" date="2023-08" db="EMBL/GenBank/DDBJ databases">
        <title>Rhodoferax potami sp. nov. and Rhodoferax mekongensis sp. nov., isolated from the Mekong River in Thailand.</title>
        <authorList>
            <person name="Kitikhun S."/>
            <person name="Charoenyingcharoen P."/>
            <person name="Siriarchawattana P."/>
            <person name="Likhitrattanapisal S."/>
            <person name="Nilsakha T."/>
            <person name="Chanpet A."/>
            <person name="Rattanawaree P."/>
            <person name="Ingsriswang S."/>
        </authorList>
    </citation>
    <scope>NUCLEOTIDE SEQUENCE [LARGE SCALE GENOMIC DNA]</scope>
    <source>
        <strain evidence="3 4">TBRC 17307</strain>
    </source>
</reference>
<dbReference type="InterPro" id="IPR028098">
    <property type="entry name" value="Glyco_trans_4-like_N"/>
</dbReference>
<evidence type="ECO:0000259" key="1">
    <source>
        <dbReference type="Pfam" id="PF00534"/>
    </source>
</evidence>
<dbReference type="SUPFAM" id="SSF53756">
    <property type="entry name" value="UDP-Glycosyltransferase/glycogen phosphorylase"/>
    <property type="match status" value="2"/>
</dbReference>
<dbReference type="InterPro" id="IPR001296">
    <property type="entry name" value="Glyco_trans_1"/>
</dbReference>
<feature type="domain" description="Glycosyl transferase family 1" evidence="1">
    <location>
        <begin position="194"/>
        <end position="353"/>
    </location>
</feature>
<feature type="domain" description="Glycosyltransferase subfamily 4-like N-terminal" evidence="2">
    <location>
        <begin position="19"/>
        <end position="181"/>
    </location>
</feature>